<dbReference type="KEGG" id="bmy:BM_BM7849"/>
<dbReference type="OrthoDB" id="10258888at2759"/>
<feature type="repeat" description="ANK" evidence="3">
    <location>
        <begin position="341"/>
        <end position="369"/>
    </location>
</feature>
<dbReference type="Pfam" id="PF13637">
    <property type="entry name" value="Ank_4"/>
    <property type="match status" value="2"/>
</dbReference>
<dbReference type="InterPro" id="IPR002110">
    <property type="entry name" value="Ankyrin_rpt"/>
</dbReference>
<reference evidence="5" key="2">
    <citation type="submission" date="2019-04" db="EMBL/GenBank/DDBJ databases">
        <authorList>
            <person name="Howe K."/>
            <person name="Paulini M."/>
            <person name="Williams G."/>
        </authorList>
    </citation>
    <scope>NUCLEOTIDE SEQUENCE [LARGE SCALE GENOMIC DNA]</scope>
    <source>
        <strain evidence="5">FR3</strain>
    </source>
</reference>
<reference evidence="6" key="1">
    <citation type="journal article" date="2007" name="Science">
        <title>Draft genome of the filarial nematode parasite Brugia malayi.</title>
        <authorList>
            <person name="Ghedin E."/>
            <person name="Wang S."/>
            <person name="Spiro D."/>
            <person name="Caler E."/>
            <person name="Zhao Q."/>
            <person name="Crabtree J."/>
            <person name="Allen J.E."/>
            <person name="Delcher A.L."/>
            <person name="Guiliano D.B."/>
            <person name="Miranda-Saavedra D."/>
            <person name="Angiuoli S.V."/>
            <person name="Creasy T."/>
            <person name="Amedeo P."/>
            <person name="Haas B."/>
            <person name="El-Sayed N.M."/>
            <person name="Wortman J.R."/>
            <person name="Feldblyum T."/>
            <person name="Tallon L."/>
            <person name="Schatz M."/>
            <person name="Shumway M."/>
            <person name="Koo H."/>
            <person name="Salzberg S.L."/>
            <person name="Schobel S."/>
            <person name="Pertea M."/>
            <person name="Pop M."/>
            <person name="White O."/>
            <person name="Barton G.J."/>
            <person name="Carlow C.K."/>
            <person name="Crawford M.J."/>
            <person name="Daub J."/>
            <person name="Dimmic M.W."/>
            <person name="Estes C.F."/>
            <person name="Foster J.M."/>
            <person name="Ganatra M."/>
            <person name="Gregory W.F."/>
            <person name="Johnson N.M."/>
            <person name="Jin J."/>
            <person name="Komuniecki R."/>
            <person name="Korf I."/>
            <person name="Kumar S."/>
            <person name="Laney S."/>
            <person name="Li B.W."/>
            <person name="Li W."/>
            <person name="Lindblom T.H."/>
            <person name="Lustigman S."/>
            <person name="Ma D."/>
            <person name="Maina C.V."/>
            <person name="Martin D.M."/>
            <person name="McCarter J.P."/>
            <person name="McReynolds L."/>
            <person name="Mitreva M."/>
            <person name="Nutman T.B."/>
            <person name="Parkinson J."/>
            <person name="Peregrin-Alvarez J.M."/>
            <person name="Poole C."/>
            <person name="Ren Q."/>
            <person name="Saunders L."/>
            <person name="Sluder A.E."/>
            <person name="Smith K."/>
            <person name="Stanke M."/>
            <person name="Unnasch T.R."/>
            <person name="Ware J."/>
            <person name="Wei A.D."/>
            <person name="Weil G."/>
            <person name="Williams D.J."/>
            <person name="Zhang Y."/>
            <person name="Williams S.A."/>
            <person name="Fraser-Liggett C."/>
            <person name="Slatko B."/>
            <person name="Blaxter M.L."/>
            <person name="Scott A.L."/>
        </authorList>
    </citation>
    <scope>NUCLEOTIDE SEQUENCE</scope>
    <source>
        <strain evidence="6">FR3</strain>
    </source>
</reference>
<feature type="repeat" description="ANK" evidence="3">
    <location>
        <begin position="132"/>
        <end position="172"/>
    </location>
</feature>
<dbReference type="Proteomes" id="UP000006672">
    <property type="component" value="Unassembled WGS sequence"/>
</dbReference>
<feature type="repeat" description="ANK" evidence="3">
    <location>
        <begin position="66"/>
        <end position="98"/>
    </location>
</feature>
<dbReference type="AlphaFoldDB" id="A0A4E9FQS4"/>
<dbReference type="PROSITE" id="PS50088">
    <property type="entry name" value="ANK_REPEAT"/>
    <property type="match status" value="6"/>
</dbReference>
<keyword evidence="6" id="KW-1185">Reference proteome</keyword>
<dbReference type="InterPro" id="IPR036770">
    <property type="entry name" value="Ankyrin_rpt-contain_sf"/>
</dbReference>
<evidence type="ECO:0000256" key="1">
    <source>
        <dbReference type="ARBA" id="ARBA00022737"/>
    </source>
</evidence>
<proteinExistence type="predicted"/>
<keyword evidence="2 3" id="KW-0040">ANK repeat</keyword>
<dbReference type="RefSeq" id="XP_042938185.1">
    <property type="nucleotide sequence ID" value="XM_043082251.1"/>
</dbReference>
<dbReference type="PANTHER" id="PTHR24126">
    <property type="entry name" value="ANKYRIN REPEAT, PH AND SEC7 DOMAIN CONTAINING PROTEIN SECG-RELATED"/>
    <property type="match status" value="1"/>
</dbReference>
<accession>A0A5S6PVL1</accession>
<evidence type="ECO:0000256" key="4">
    <source>
        <dbReference type="SAM" id="MobiDB-lite"/>
    </source>
</evidence>
<reference evidence="7" key="3">
    <citation type="submission" date="2019-12" db="UniProtKB">
        <authorList>
            <consortium name="WormBaseParasite"/>
        </authorList>
    </citation>
    <scope>IDENTIFICATION</scope>
</reference>
<dbReference type="Gene3D" id="1.25.40.20">
    <property type="entry name" value="Ankyrin repeat-containing domain"/>
    <property type="match status" value="3"/>
</dbReference>
<evidence type="ECO:0000313" key="7">
    <source>
        <dbReference type="WBParaSite" id="Bm7849a.1"/>
    </source>
</evidence>
<dbReference type="SUPFAM" id="SSF48403">
    <property type="entry name" value="Ankyrin repeat"/>
    <property type="match status" value="1"/>
</dbReference>
<protein>
    <submittedName>
        <fullName evidence="7">ANK_REP_REGION domain-containing protein</fullName>
    </submittedName>
</protein>
<organism evidence="5">
    <name type="scientific">Brugia malayi</name>
    <name type="common">Filarial nematode worm</name>
    <dbReference type="NCBI Taxonomy" id="6279"/>
    <lineage>
        <taxon>Eukaryota</taxon>
        <taxon>Metazoa</taxon>
        <taxon>Ecdysozoa</taxon>
        <taxon>Nematoda</taxon>
        <taxon>Chromadorea</taxon>
        <taxon>Rhabditida</taxon>
        <taxon>Spirurina</taxon>
        <taxon>Spiruromorpha</taxon>
        <taxon>Filarioidea</taxon>
        <taxon>Onchocercidae</taxon>
        <taxon>Brugia</taxon>
    </lineage>
</organism>
<dbReference type="EMBL" id="CAAKNF010000195">
    <property type="protein sequence ID" value="VIO99087.1"/>
    <property type="molecule type" value="Genomic_DNA"/>
</dbReference>
<evidence type="ECO:0000313" key="6">
    <source>
        <dbReference type="Proteomes" id="UP000006672"/>
    </source>
</evidence>
<accession>A0A4E9FQS4</accession>
<sequence>MSLKRALNESDMIGTARILDSFPSEIFSRDSEDRLALHYAAETADAETFKRILEMDHSLIHCQDQNGYTPLLIASMSGNVPAIKLMIENNIQINHIDKEKHSAVHWAVACGQLEALITLLESGARVDCVDNQGAQAVHYAAAATTNDITLERCEAILHILLKYGANVNARDIDGRTPILWAASCGNLEIVIILSQIGGDIYATDRDQLGAIHCAASHGHIHIIEYLISNLDPFIVNSVDRNGDTALFYAVTLGHYECARLLLLNGAEVNHQDRHLRCPIHCAAAKGQLRMLKLLKQFGGSCEIQNQRGDLPIHEAIQAHAKDCVEYLLALHPSSINVSNYEGRTGLHLAAASGNMEMVILLCTRNVAINPLMLYRDTLLTPLDLAMQKNHEMIVEYLHLRQDAKLADELSEEIKKQTKLSLKHRFIDVQEGKPRSAPSSNVTQIANQAGKLAVTTNIENNIRMKSVSEETQTAMQIYRVAATNTSRPESHDSNNVTKICQSTSPIRLLIPKATSTADLEQYLPKKQFEEKNEKIGEINNANWSYNNYWSSEEDEINNEYENKKQIKLSKNNLNKSRNEFDLQLKQLKENERLYDKNENKEKLKKKFVAVTRIDEILSNNDNGDNDDNNDNGKHINDNAESSSIYGLSDISHSEGSITAMNDYQKCYSQQKMLKNVCKNDFEKKLAKSVGSLQVGIYRNDCGEVIMQQKSNKNKRIGQCYAHEEAIFNELTHLKKMQLQYGKVKEPILVRTLINNFCKMYNLNPIHFKFNTFHAWEKFLCDQLKLLYLEERNRIFNSHRSRYLAMNKYKTNLQQKQVCNSSTALSTITEGIRSAHSDSSQIAVCNGEKRCNCLYNKRDLL</sequence>
<keyword evidence="1" id="KW-0677">Repeat</keyword>
<gene>
    <name evidence="5 7" type="primary">Bma-nphp-2</name>
    <name evidence="5" type="ORF">BM_BM7849</name>
</gene>
<dbReference type="GeneID" id="66060157"/>
<dbReference type="WBParaSite" id="Bm7849a.1">
    <property type="protein sequence ID" value="Bm7849a.1"/>
    <property type="gene ID" value="WBGene00228110"/>
</dbReference>
<dbReference type="STRING" id="6279.A0A5S6PVL1"/>
<evidence type="ECO:0000256" key="3">
    <source>
        <dbReference type="PROSITE-ProRule" id="PRU00023"/>
    </source>
</evidence>
<feature type="repeat" description="ANK" evidence="3">
    <location>
        <begin position="241"/>
        <end position="273"/>
    </location>
</feature>
<feature type="repeat" description="ANK" evidence="3">
    <location>
        <begin position="173"/>
        <end position="205"/>
    </location>
</feature>
<feature type="region of interest" description="Disordered" evidence="4">
    <location>
        <begin position="617"/>
        <end position="639"/>
    </location>
</feature>
<dbReference type="SMART" id="SM00248">
    <property type="entry name" value="ANK"/>
    <property type="match status" value="11"/>
</dbReference>
<evidence type="ECO:0000256" key="2">
    <source>
        <dbReference type="ARBA" id="ARBA00023043"/>
    </source>
</evidence>
<evidence type="ECO:0000313" key="5">
    <source>
        <dbReference type="EMBL" id="VIO99087.1"/>
    </source>
</evidence>
<dbReference type="Pfam" id="PF12796">
    <property type="entry name" value="Ank_2"/>
    <property type="match status" value="2"/>
</dbReference>
<feature type="repeat" description="ANK" evidence="3">
    <location>
        <begin position="99"/>
        <end position="131"/>
    </location>
</feature>
<dbReference type="CTD" id="66060157"/>
<dbReference type="PROSITE" id="PS50297">
    <property type="entry name" value="ANK_REP_REGION"/>
    <property type="match status" value="5"/>
</dbReference>
<name>A0A4E9FQS4_BRUMA</name>